<dbReference type="GO" id="GO:0004620">
    <property type="term" value="F:phospholipase activity"/>
    <property type="evidence" value="ECO:0007669"/>
    <property type="project" value="UniProtKB-ARBA"/>
</dbReference>
<dbReference type="EMBL" id="AP004381">
    <property type="protein sequence ID" value="BAD17027.1"/>
    <property type="molecule type" value="Genomic_DNA"/>
</dbReference>
<keyword evidence="6" id="KW-0809">Transit peptide</keyword>
<protein>
    <submittedName>
        <fullName evidence="11">DEFECTIVE IN ANTHER DEHISCENCE1</fullName>
    </submittedName>
</protein>
<reference evidence="12" key="2">
    <citation type="journal article" date="2008" name="Nucleic Acids Res.">
        <title>The rice annotation project database (RAP-DB): 2008 update.</title>
        <authorList>
            <consortium name="The rice annotation project (RAP)"/>
        </authorList>
    </citation>
    <scope>GENOME REANNOTATION</scope>
    <source>
        <strain evidence="12">cv. Nipponbare</strain>
    </source>
</reference>
<keyword evidence="4" id="KW-0934">Plastid</keyword>
<keyword evidence="5" id="KW-0378">Hydrolase</keyword>
<reference evidence="12" key="1">
    <citation type="journal article" date="2005" name="Nature">
        <title>The map-based sequence of the rice genome.</title>
        <authorList>
            <consortium name="International rice genome sequencing project (IRGSP)"/>
            <person name="Matsumoto T."/>
            <person name="Wu J."/>
            <person name="Kanamori H."/>
            <person name="Katayose Y."/>
            <person name="Fujisawa M."/>
            <person name="Namiki N."/>
            <person name="Mizuno H."/>
            <person name="Yamamoto K."/>
            <person name="Antonio B.A."/>
            <person name="Baba T."/>
            <person name="Sakata K."/>
            <person name="Nagamura Y."/>
            <person name="Aoki H."/>
            <person name="Arikawa K."/>
            <person name="Arita K."/>
            <person name="Bito T."/>
            <person name="Chiden Y."/>
            <person name="Fujitsuka N."/>
            <person name="Fukunaka R."/>
            <person name="Hamada M."/>
            <person name="Harada C."/>
            <person name="Hayashi A."/>
            <person name="Hijishita S."/>
            <person name="Honda M."/>
            <person name="Hosokawa S."/>
            <person name="Ichikawa Y."/>
            <person name="Idonuma A."/>
            <person name="Iijima M."/>
            <person name="Ikeda M."/>
            <person name="Ikeno M."/>
            <person name="Ito K."/>
            <person name="Ito S."/>
            <person name="Ito T."/>
            <person name="Ito Y."/>
            <person name="Ito Y."/>
            <person name="Iwabuchi A."/>
            <person name="Kamiya K."/>
            <person name="Karasawa W."/>
            <person name="Kurita K."/>
            <person name="Katagiri S."/>
            <person name="Kikuta A."/>
            <person name="Kobayashi H."/>
            <person name="Kobayashi N."/>
            <person name="Machita K."/>
            <person name="Maehara T."/>
            <person name="Masukawa M."/>
            <person name="Mizubayashi T."/>
            <person name="Mukai Y."/>
            <person name="Nagasaki H."/>
            <person name="Nagata Y."/>
            <person name="Naito S."/>
            <person name="Nakashima M."/>
            <person name="Nakama Y."/>
            <person name="Nakamichi Y."/>
            <person name="Nakamura M."/>
            <person name="Meguro A."/>
            <person name="Negishi M."/>
            <person name="Ohta I."/>
            <person name="Ohta T."/>
            <person name="Okamoto M."/>
            <person name="Ono N."/>
            <person name="Saji S."/>
            <person name="Sakaguchi M."/>
            <person name="Sakai K."/>
            <person name="Shibata M."/>
            <person name="Shimokawa T."/>
            <person name="Song J."/>
            <person name="Takazaki Y."/>
            <person name="Terasawa K."/>
            <person name="Tsugane M."/>
            <person name="Tsuji K."/>
            <person name="Ueda S."/>
            <person name="Waki K."/>
            <person name="Yamagata H."/>
            <person name="Yamamoto M."/>
            <person name="Yamamoto S."/>
            <person name="Yamane H."/>
            <person name="Yoshiki S."/>
            <person name="Yoshihara R."/>
            <person name="Yukawa K."/>
            <person name="Zhong H."/>
            <person name="Yano M."/>
            <person name="Yuan Q."/>
            <person name="Ouyang S."/>
            <person name="Liu J."/>
            <person name="Jones K.M."/>
            <person name="Gansberger K."/>
            <person name="Moffat K."/>
            <person name="Hill J."/>
            <person name="Bera J."/>
            <person name="Fadrosh D."/>
            <person name="Jin S."/>
            <person name="Johri S."/>
            <person name="Kim M."/>
            <person name="Overton L."/>
            <person name="Reardon M."/>
            <person name="Tsitrin T."/>
            <person name="Vuong H."/>
            <person name="Weaver B."/>
            <person name="Ciecko A."/>
            <person name="Tallon L."/>
            <person name="Jackson J."/>
            <person name="Pai G."/>
            <person name="Aken S.V."/>
            <person name="Utterback T."/>
            <person name="Reidmuller S."/>
            <person name="Feldblyum T."/>
            <person name="Hsiao J."/>
            <person name="Zismann V."/>
            <person name="Iobst S."/>
            <person name="de Vazeille A.R."/>
            <person name="Buell C.R."/>
            <person name="Ying K."/>
            <person name="Li Y."/>
            <person name="Lu T."/>
            <person name="Huang Y."/>
            <person name="Zhao Q."/>
            <person name="Feng Q."/>
            <person name="Zhang L."/>
            <person name="Zhu J."/>
            <person name="Weng Q."/>
            <person name="Mu J."/>
            <person name="Lu Y."/>
            <person name="Fan D."/>
            <person name="Liu Y."/>
            <person name="Guan J."/>
            <person name="Zhang Y."/>
            <person name="Yu S."/>
            <person name="Liu X."/>
            <person name="Zhang Y."/>
            <person name="Hong G."/>
            <person name="Han B."/>
            <person name="Choisne N."/>
            <person name="Demange N."/>
            <person name="Orjeda G."/>
            <person name="Samain S."/>
            <person name="Cattolico L."/>
            <person name="Pelletier E."/>
            <person name="Couloux A."/>
            <person name="Segurens B."/>
            <person name="Wincker P."/>
            <person name="D'Hont A."/>
            <person name="Scarpelli C."/>
            <person name="Weissenbach J."/>
            <person name="Salanoubat M."/>
            <person name="Quetier F."/>
            <person name="Yu Y."/>
            <person name="Kim H.R."/>
            <person name="Rambo T."/>
            <person name="Currie J."/>
            <person name="Collura K."/>
            <person name="Luo M."/>
            <person name="Yang T."/>
            <person name="Ammiraju J.S.S."/>
            <person name="Engler F."/>
            <person name="Soderlund C."/>
            <person name="Wing R.A."/>
            <person name="Palmer L.E."/>
            <person name="de la Bastide M."/>
            <person name="Spiegel L."/>
            <person name="Nascimento L."/>
            <person name="Zutavern T."/>
            <person name="O'Shaughnessy A."/>
            <person name="Dike S."/>
            <person name="Dedhia N."/>
            <person name="Preston R."/>
            <person name="Balija V."/>
            <person name="McCombie W.R."/>
            <person name="Chow T."/>
            <person name="Chen H."/>
            <person name="Chung M."/>
            <person name="Chen C."/>
            <person name="Shaw J."/>
            <person name="Wu H."/>
            <person name="Hsiao K."/>
            <person name="Chao Y."/>
            <person name="Chu M."/>
            <person name="Cheng C."/>
            <person name="Hour A."/>
            <person name="Lee P."/>
            <person name="Lin S."/>
            <person name="Lin Y."/>
            <person name="Liou J."/>
            <person name="Liu S."/>
            <person name="Hsing Y."/>
            <person name="Raghuvanshi S."/>
            <person name="Mohanty A."/>
            <person name="Bharti A.K."/>
            <person name="Gaur A."/>
            <person name="Gupta V."/>
            <person name="Kumar D."/>
            <person name="Ravi V."/>
            <person name="Vij S."/>
            <person name="Kapur A."/>
            <person name="Khurana P."/>
            <person name="Khurana P."/>
            <person name="Khurana J.P."/>
            <person name="Tyagi A.K."/>
            <person name="Gaikwad K."/>
            <person name="Singh A."/>
            <person name="Dalal V."/>
            <person name="Srivastava S."/>
            <person name="Dixit A."/>
            <person name="Pal A.K."/>
            <person name="Ghazi I.A."/>
            <person name="Yadav M."/>
            <person name="Pandit A."/>
            <person name="Bhargava A."/>
            <person name="Sureshbabu K."/>
            <person name="Batra K."/>
            <person name="Sharma T.R."/>
            <person name="Mohapatra T."/>
            <person name="Singh N.K."/>
            <person name="Messing J."/>
            <person name="Nelson A.B."/>
            <person name="Fuks G."/>
            <person name="Kavchok S."/>
            <person name="Keizer G."/>
            <person name="Linton E."/>
            <person name="Llaca V."/>
            <person name="Song R."/>
            <person name="Tanyolac B."/>
            <person name="Young S."/>
            <person name="Ho-Il K."/>
            <person name="Hahn J.H."/>
            <person name="Sangsakoo G."/>
            <person name="Vanavichit A."/>
            <person name="de Mattos Luiz.A.T."/>
            <person name="Zimmer P.D."/>
            <person name="Malone G."/>
            <person name="Dellagostin O."/>
            <person name="de Oliveira A.C."/>
            <person name="Bevan M."/>
            <person name="Bancroft I."/>
            <person name="Minx P."/>
            <person name="Cordum H."/>
            <person name="Wilson R."/>
            <person name="Cheng Z."/>
            <person name="Jin W."/>
            <person name="Jiang J."/>
            <person name="Leong S.A."/>
            <person name="Iwama H."/>
            <person name="Gojobori T."/>
            <person name="Itoh T."/>
            <person name="Niimura Y."/>
            <person name="Fujii Y."/>
            <person name="Habara T."/>
            <person name="Sakai H."/>
            <person name="Sato Y."/>
            <person name="Wilson G."/>
            <person name="Kumar K."/>
            <person name="McCouch S."/>
            <person name="Juretic N."/>
            <person name="Hoen D."/>
            <person name="Wright S."/>
            <person name="Bruskiewich R."/>
            <person name="Bureau T."/>
            <person name="Miyao A."/>
            <person name="Hirochika H."/>
            <person name="Nishikawa T."/>
            <person name="Kadowaki K."/>
            <person name="Sugiura M."/>
            <person name="Burr B."/>
            <person name="Sasaki T."/>
        </authorList>
    </citation>
    <scope>NUCLEOTIDE SEQUENCE [LARGE SCALE GENOMIC DNA]</scope>
    <source>
        <strain evidence="12">cv. Nipponbare</strain>
    </source>
</reference>
<feature type="domain" description="Fungal lipase-type" evidence="10">
    <location>
        <begin position="288"/>
        <end position="439"/>
    </location>
</feature>
<evidence type="ECO:0000256" key="9">
    <source>
        <dbReference type="SAM" id="MobiDB-lite"/>
    </source>
</evidence>
<organism evidence="11 12">
    <name type="scientific">Oryza sativa subsp. japonica</name>
    <name type="common">Rice</name>
    <dbReference type="NCBI Taxonomy" id="39947"/>
    <lineage>
        <taxon>Eukaryota</taxon>
        <taxon>Viridiplantae</taxon>
        <taxon>Streptophyta</taxon>
        <taxon>Embryophyta</taxon>
        <taxon>Tracheophyta</taxon>
        <taxon>Spermatophyta</taxon>
        <taxon>Magnoliopsida</taxon>
        <taxon>Liliopsida</taxon>
        <taxon>Poales</taxon>
        <taxon>Poaceae</taxon>
        <taxon>BOP clade</taxon>
        <taxon>Oryzoideae</taxon>
        <taxon>Oryzeae</taxon>
        <taxon>Oryzinae</taxon>
        <taxon>Oryza</taxon>
        <taxon>Oryza sativa</taxon>
    </lineage>
</organism>
<gene>
    <name evidence="11" type="primary">P0025F03.19</name>
</gene>
<evidence type="ECO:0000256" key="2">
    <source>
        <dbReference type="ARBA" id="ARBA00010701"/>
    </source>
</evidence>
<dbReference type="GO" id="GO:0016042">
    <property type="term" value="P:lipid catabolic process"/>
    <property type="evidence" value="ECO:0007669"/>
    <property type="project" value="UniProtKB-KW"/>
</dbReference>
<evidence type="ECO:0000256" key="3">
    <source>
        <dbReference type="ARBA" id="ARBA00022528"/>
    </source>
</evidence>
<sequence>MKPNRNFPAYDDANTHTYHTLFPPPIKTQPSPPPPHLNNPNSLLPSVACRRPPPLPCMSAAAAAPPATSLLRPAAASLTTASNSSNRVHLKNLEHLFRNRGAAVAVESATPAQQQQPVLKAPLLRLPSFLARGRGEVAMKEEAHGVSPRRLERVLLPAAPDGPSPRGNIAATWRRLHGEHDWRGLLDPLHPDLRREIVRYGEFVGAAYGAFLSRPDAAPGDRARAAPPLQDGGAYRVTAPLFATSSVGLPAWLASAAPCAAQRTSLVGYVAVCDSPAEVRRMGRRDIVIALRGTCTVLEWAENVRAGLVPATDAASAADSPDAPTPKVECGFWNLYKTAAAGGSPSLSEMVVSEVRRLLTKYEGEEVSITVTGHSLGAALAVLIADELAGLGAPAPVAVFSFGGPRVGDRAFASRVEARGARVLRVVNAHDVVPRFPPPSRYADVGRELRLDSRASPYLRPDADAACCHDLEAYIHLVDGFLGSHCPFRDNAKRSILRLLENQGGNVKQLYISKAMDMRVRLDAAVADMPAEVLECVH</sequence>
<evidence type="ECO:0000256" key="6">
    <source>
        <dbReference type="ARBA" id="ARBA00022946"/>
    </source>
</evidence>
<dbReference type="Gramene" id="Os08t0143600-00">
    <property type="protein sequence ID" value="Os08t0143600-00"/>
    <property type="gene ID" value="Os08g0143600"/>
</dbReference>
<evidence type="ECO:0000313" key="12">
    <source>
        <dbReference type="Proteomes" id="UP000000763"/>
    </source>
</evidence>
<dbReference type="AlphaFoldDB" id="A0A0P0XCH8"/>
<feature type="compositionally biased region" description="Pro residues" evidence="9">
    <location>
        <begin position="22"/>
        <end position="37"/>
    </location>
</feature>
<dbReference type="Pfam" id="PF01764">
    <property type="entry name" value="Lipase_3"/>
    <property type="match status" value="1"/>
</dbReference>
<evidence type="ECO:0000256" key="1">
    <source>
        <dbReference type="ARBA" id="ARBA00004229"/>
    </source>
</evidence>
<evidence type="ECO:0000256" key="8">
    <source>
        <dbReference type="ARBA" id="ARBA00023098"/>
    </source>
</evidence>
<evidence type="ECO:0000256" key="5">
    <source>
        <dbReference type="ARBA" id="ARBA00022801"/>
    </source>
</evidence>
<dbReference type="InterPro" id="IPR002921">
    <property type="entry name" value="Fungal_lipase-type"/>
</dbReference>
<name>A0A0P0XCH8_ORYSJ</name>
<dbReference type="PANTHER" id="PTHR31403:SF65">
    <property type="entry name" value="OS08G0143600 PROTEIN"/>
    <property type="match status" value="1"/>
</dbReference>
<dbReference type="Proteomes" id="UP000000763">
    <property type="component" value="Chromosome 8"/>
</dbReference>
<evidence type="ECO:0000259" key="10">
    <source>
        <dbReference type="Pfam" id="PF01764"/>
    </source>
</evidence>
<feature type="region of interest" description="Disordered" evidence="9">
    <location>
        <begin position="1"/>
        <end position="47"/>
    </location>
</feature>
<keyword evidence="7" id="KW-0442">Lipid degradation</keyword>
<dbReference type="OMA" id="LWPQVKA"/>
<dbReference type="SUPFAM" id="SSF53474">
    <property type="entry name" value="alpha/beta-Hydrolases"/>
    <property type="match status" value="1"/>
</dbReference>
<dbReference type="InterPro" id="IPR029058">
    <property type="entry name" value="AB_hydrolase_fold"/>
</dbReference>
<dbReference type="Gene3D" id="3.40.50.1820">
    <property type="entry name" value="alpha/beta hydrolase"/>
    <property type="match status" value="1"/>
</dbReference>
<proteinExistence type="inferred from homology"/>
<keyword evidence="3" id="KW-0150">Chloroplast</keyword>
<dbReference type="PANTHER" id="PTHR31403">
    <property type="entry name" value="PHOSPHOLIPASE A1-IBETA2, CHLOROPLASTIC"/>
    <property type="match status" value="1"/>
</dbReference>
<evidence type="ECO:0000313" key="11">
    <source>
        <dbReference type="EMBL" id="BAD17027.1"/>
    </source>
</evidence>
<evidence type="ECO:0000256" key="4">
    <source>
        <dbReference type="ARBA" id="ARBA00022640"/>
    </source>
</evidence>
<comment type="similarity">
    <text evidence="2">Belongs to the AB hydrolase superfamily. Lipase family.</text>
</comment>
<keyword evidence="8" id="KW-0443">Lipid metabolism</keyword>
<accession>A0A0P0XCH8</accession>
<dbReference type="GO" id="GO:0009507">
    <property type="term" value="C:chloroplast"/>
    <property type="evidence" value="ECO:0007669"/>
    <property type="project" value="UniProtKB-SubCell"/>
</dbReference>
<dbReference type="CDD" id="cd00519">
    <property type="entry name" value="Lipase_3"/>
    <property type="match status" value="1"/>
</dbReference>
<dbReference type="SMR" id="A0A0P0XCH8"/>
<evidence type="ECO:0000256" key="7">
    <source>
        <dbReference type="ARBA" id="ARBA00022963"/>
    </source>
</evidence>
<comment type="subcellular location">
    <subcellularLocation>
        <location evidence="1">Plastid</location>
        <location evidence="1">Chloroplast</location>
    </subcellularLocation>
</comment>